<gene>
    <name evidence="2" type="ORF">Q5H91_06000</name>
</gene>
<sequence>MTGRIDVASGENLAEQLRAGAPPVVTAVLTRPEAATEAALVGAVVAAVAAERAPEVRVNAVLIGDGASEADVAAATVFLAGAEAVTGQVLDIG</sequence>
<dbReference type="Pfam" id="PF21777">
    <property type="entry name" value="SDR-like"/>
    <property type="match status" value="1"/>
</dbReference>
<dbReference type="InterPro" id="IPR048623">
    <property type="entry name" value="SDR-like_proteobact"/>
</dbReference>
<evidence type="ECO:0000259" key="1">
    <source>
        <dbReference type="Pfam" id="PF21777"/>
    </source>
</evidence>
<dbReference type="Proteomes" id="UP001230685">
    <property type="component" value="Unassembled WGS sequence"/>
</dbReference>
<keyword evidence="3" id="KW-1185">Reference proteome</keyword>
<dbReference type="Gene3D" id="3.40.50.720">
    <property type="entry name" value="NAD(P)-binding Rossmann-like Domain"/>
    <property type="match status" value="1"/>
</dbReference>
<evidence type="ECO:0000313" key="3">
    <source>
        <dbReference type="Proteomes" id="UP001230685"/>
    </source>
</evidence>
<reference evidence="2 3" key="1">
    <citation type="submission" date="2023-07" db="EMBL/GenBank/DDBJ databases">
        <authorList>
            <person name="Kim M.K."/>
        </authorList>
    </citation>
    <scope>NUCLEOTIDE SEQUENCE [LARGE SCALE GENOMIC DNA]</scope>
    <source>
        <strain evidence="2 3">KR1UV-12</strain>
    </source>
</reference>
<dbReference type="RefSeq" id="WP_305172301.1">
    <property type="nucleotide sequence ID" value="NZ_JAUUDS010000001.1"/>
</dbReference>
<name>A0ABT9EIG7_9SPHN</name>
<accession>A0ABT9EIG7</accession>
<feature type="domain" description="Short chain dehydrogenase-like proteobacteria" evidence="1">
    <location>
        <begin position="16"/>
        <end position="91"/>
    </location>
</feature>
<protein>
    <recommendedName>
        <fullName evidence="1">Short chain dehydrogenase-like proteobacteria domain-containing protein</fullName>
    </recommendedName>
</protein>
<comment type="caution">
    <text evidence="2">The sequence shown here is derived from an EMBL/GenBank/DDBJ whole genome shotgun (WGS) entry which is preliminary data.</text>
</comment>
<proteinExistence type="predicted"/>
<organism evidence="2 3">
    <name type="scientific">Sphingomonas aurea</name>
    <dbReference type="NCBI Taxonomy" id="3063994"/>
    <lineage>
        <taxon>Bacteria</taxon>
        <taxon>Pseudomonadati</taxon>
        <taxon>Pseudomonadota</taxon>
        <taxon>Alphaproteobacteria</taxon>
        <taxon>Sphingomonadales</taxon>
        <taxon>Sphingomonadaceae</taxon>
        <taxon>Sphingomonas</taxon>
    </lineage>
</organism>
<evidence type="ECO:0000313" key="2">
    <source>
        <dbReference type="EMBL" id="MDP1026756.1"/>
    </source>
</evidence>
<dbReference type="EMBL" id="JAUUDS010000001">
    <property type="protein sequence ID" value="MDP1026756.1"/>
    <property type="molecule type" value="Genomic_DNA"/>
</dbReference>